<organism evidence="1 2">
    <name type="scientific">Henosepilachna vigintioctopunctata</name>
    <dbReference type="NCBI Taxonomy" id="420089"/>
    <lineage>
        <taxon>Eukaryota</taxon>
        <taxon>Metazoa</taxon>
        <taxon>Ecdysozoa</taxon>
        <taxon>Arthropoda</taxon>
        <taxon>Hexapoda</taxon>
        <taxon>Insecta</taxon>
        <taxon>Pterygota</taxon>
        <taxon>Neoptera</taxon>
        <taxon>Endopterygota</taxon>
        <taxon>Coleoptera</taxon>
        <taxon>Polyphaga</taxon>
        <taxon>Cucujiformia</taxon>
        <taxon>Coccinelloidea</taxon>
        <taxon>Coccinellidae</taxon>
        <taxon>Epilachninae</taxon>
        <taxon>Epilachnini</taxon>
        <taxon>Henosepilachna</taxon>
    </lineage>
</organism>
<dbReference type="EMBL" id="JARQZJ010000001">
    <property type="protein sequence ID" value="KAK9869162.1"/>
    <property type="molecule type" value="Genomic_DNA"/>
</dbReference>
<accession>A0AAW1TML0</accession>
<sequence>MDELRDEMRKIESRIKGAIDNIEANISLKLESVQSVLTKIPFYSSESELKNCRRPKETGINITPDLTKTQQERNKILKNHLRTLMETTTEMCYIKGDKIYYKNQTTTVEDILNFQ</sequence>
<proteinExistence type="predicted"/>
<dbReference type="Proteomes" id="UP001431783">
    <property type="component" value="Unassembled WGS sequence"/>
</dbReference>
<keyword evidence="2" id="KW-1185">Reference proteome</keyword>
<protein>
    <submittedName>
        <fullName evidence="1">Uncharacterized protein</fullName>
    </submittedName>
</protein>
<gene>
    <name evidence="1" type="ORF">WA026_002909</name>
</gene>
<evidence type="ECO:0000313" key="1">
    <source>
        <dbReference type="EMBL" id="KAK9869162.1"/>
    </source>
</evidence>
<comment type="caution">
    <text evidence="1">The sequence shown here is derived from an EMBL/GenBank/DDBJ whole genome shotgun (WGS) entry which is preliminary data.</text>
</comment>
<reference evidence="1 2" key="1">
    <citation type="submission" date="2023-03" db="EMBL/GenBank/DDBJ databases">
        <title>Genome insight into feeding habits of ladybird beetles.</title>
        <authorList>
            <person name="Li H.-S."/>
            <person name="Huang Y.-H."/>
            <person name="Pang H."/>
        </authorList>
    </citation>
    <scope>NUCLEOTIDE SEQUENCE [LARGE SCALE GENOMIC DNA]</scope>
    <source>
        <strain evidence="1">SYSU_2023b</strain>
        <tissue evidence="1">Whole body</tissue>
    </source>
</reference>
<dbReference type="AlphaFoldDB" id="A0AAW1TML0"/>
<name>A0AAW1TML0_9CUCU</name>
<evidence type="ECO:0000313" key="2">
    <source>
        <dbReference type="Proteomes" id="UP001431783"/>
    </source>
</evidence>